<gene>
    <name evidence="1" type="ORF">BDA96_03G121400</name>
</gene>
<reference evidence="1" key="1">
    <citation type="journal article" date="2019" name="BMC Genomics">
        <title>A new reference genome for Sorghum bicolor reveals high levels of sequence similarity between sweet and grain genotypes: implications for the genetics of sugar metabolism.</title>
        <authorList>
            <person name="Cooper E.A."/>
            <person name="Brenton Z.W."/>
            <person name="Flinn B.S."/>
            <person name="Jenkins J."/>
            <person name="Shu S."/>
            <person name="Flowers D."/>
            <person name="Luo F."/>
            <person name="Wang Y."/>
            <person name="Xia P."/>
            <person name="Barry K."/>
            <person name="Daum C."/>
            <person name="Lipzen A."/>
            <person name="Yoshinaga Y."/>
            <person name="Schmutz J."/>
            <person name="Saski C."/>
            <person name="Vermerris W."/>
            <person name="Kresovich S."/>
        </authorList>
    </citation>
    <scope>NUCLEOTIDE SEQUENCE</scope>
</reference>
<reference evidence="1" key="2">
    <citation type="submission" date="2020-10" db="EMBL/GenBank/DDBJ databases">
        <authorList>
            <person name="Cooper E.A."/>
            <person name="Brenton Z.W."/>
            <person name="Flinn B.S."/>
            <person name="Jenkins J."/>
            <person name="Shu S."/>
            <person name="Flowers D."/>
            <person name="Luo F."/>
            <person name="Wang Y."/>
            <person name="Xia P."/>
            <person name="Barry K."/>
            <person name="Daum C."/>
            <person name="Lipzen A."/>
            <person name="Yoshinaga Y."/>
            <person name="Schmutz J."/>
            <person name="Saski C."/>
            <person name="Vermerris W."/>
            <person name="Kresovich S."/>
        </authorList>
    </citation>
    <scope>NUCLEOTIDE SEQUENCE</scope>
</reference>
<evidence type="ECO:0000313" key="1">
    <source>
        <dbReference type="EMBL" id="KAG0537127.1"/>
    </source>
</evidence>
<organism evidence="1 2">
    <name type="scientific">Sorghum bicolor</name>
    <name type="common">Sorghum</name>
    <name type="synonym">Sorghum vulgare</name>
    <dbReference type="NCBI Taxonomy" id="4558"/>
    <lineage>
        <taxon>Eukaryota</taxon>
        <taxon>Viridiplantae</taxon>
        <taxon>Streptophyta</taxon>
        <taxon>Embryophyta</taxon>
        <taxon>Tracheophyta</taxon>
        <taxon>Spermatophyta</taxon>
        <taxon>Magnoliopsida</taxon>
        <taxon>Liliopsida</taxon>
        <taxon>Poales</taxon>
        <taxon>Poaceae</taxon>
        <taxon>PACMAD clade</taxon>
        <taxon>Panicoideae</taxon>
        <taxon>Andropogonodae</taxon>
        <taxon>Andropogoneae</taxon>
        <taxon>Sorghinae</taxon>
        <taxon>Sorghum</taxon>
    </lineage>
</organism>
<sequence length="221" mass="24815">MRRRRTHGESKIIIISRTERHSALGTVPPLRLRAPRREELWYLFKALSFGGADPEERPELVRIAMALFNDIPDLAPFAAANKLAAALRADLSARSWRRVLKVSAGVTELRLGAAAAGGPRRREEKTGYYYPSVPVKDAPNAPCVFYDRRKSTGMARSELPKVTMMEVAEGVVPRGEKRFDVLVWQSRIPPYASYVATCDMERGADVVAVGVKRRLNKRRRA</sequence>
<name>A0A921RDJ6_SORBI</name>
<accession>A0A921RDJ6</accession>
<protein>
    <submittedName>
        <fullName evidence="1">Uncharacterized protein</fullName>
    </submittedName>
</protein>
<dbReference type="AlphaFoldDB" id="A0A921RDJ6"/>
<dbReference type="PANTHER" id="PTHR33377:SF54">
    <property type="entry name" value="OS01G0256300 PROTEIN"/>
    <property type="match status" value="1"/>
</dbReference>
<dbReference type="PANTHER" id="PTHR33377">
    <property type="entry name" value="OS10G0134700 PROTEIN-RELATED"/>
    <property type="match status" value="1"/>
</dbReference>
<proteinExistence type="predicted"/>
<dbReference type="EMBL" id="CM027682">
    <property type="protein sequence ID" value="KAG0537127.1"/>
    <property type="molecule type" value="Genomic_DNA"/>
</dbReference>
<dbReference type="Proteomes" id="UP000807115">
    <property type="component" value="Chromosome 3"/>
</dbReference>
<evidence type="ECO:0000313" key="2">
    <source>
        <dbReference type="Proteomes" id="UP000807115"/>
    </source>
</evidence>
<comment type="caution">
    <text evidence="1">The sequence shown here is derived from an EMBL/GenBank/DDBJ whole genome shotgun (WGS) entry which is preliminary data.</text>
</comment>